<feature type="domain" description="DUF7657" evidence="3">
    <location>
        <begin position="57"/>
        <end position="453"/>
    </location>
</feature>
<evidence type="ECO:0008006" key="6">
    <source>
        <dbReference type="Google" id="ProtNLM"/>
    </source>
</evidence>
<dbReference type="Pfam" id="PF24672">
    <property type="entry name" value="DUF7654"/>
    <property type="match status" value="1"/>
</dbReference>
<keyword evidence="1" id="KW-0812">Transmembrane</keyword>
<dbReference type="InterPro" id="IPR056071">
    <property type="entry name" value="DUF7654"/>
</dbReference>
<dbReference type="EMBL" id="LKEU01000033">
    <property type="protein sequence ID" value="OFV70119.1"/>
    <property type="molecule type" value="Genomic_DNA"/>
</dbReference>
<feature type="domain" description="DUF7654" evidence="2">
    <location>
        <begin position="543"/>
        <end position="689"/>
    </location>
</feature>
<evidence type="ECO:0000313" key="5">
    <source>
        <dbReference type="Proteomes" id="UP000176244"/>
    </source>
</evidence>
<protein>
    <recommendedName>
        <fullName evidence="6">Glycosyltransferase RgtA/B/C/D-like domain-containing protein</fullName>
    </recommendedName>
</protein>
<feature type="transmembrane region" description="Helical" evidence="1">
    <location>
        <begin position="272"/>
        <end position="290"/>
    </location>
</feature>
<dbReference type="AlphaFoldDB" id="A0A1F2PFH7"/>
<feature type="transmembrane region" description="Helical" evidence="1">
    <location>
        <begin position="373"/>
        <end position="392"/>
    </location>
</feature>
<feature type="transmembrane region" description="Helical" evidence="1">
    <location>
        <begin position="60"/>
        <end position="83"/>
    </location>
</feature>
<feature type="transmembrane region" description="Helical" evidence="1">
    <location>
        <begin position="200"/>
        <end position="219"/>
    </location>
</feature>
<dbReference type="Proteomes" id="UP000176244">
    <property type="component" value="Unassembled WGS sequence"/>
</dbReference>
<dbReference type="Pfam" id="PF24677">
    <property type="entry name" value="DUF7657"/>
    <property type="match status" value="1"/>
</dbReference>
<reference evidence="4 5" key="1">
    <citation type="submission" date="2015-09" db="EMBL/GenBank/DDBJ databases">
        <title>Genome sequence of Acetobacterium wieringae DSM 1911.</title>
        <authorList>
            <person name="Poehlein A."/>
            <person name="Bengelsdorf F.R."/>
            <person name="Schiel-Bengelsdorf B."/>
            <person name="Duerre P."/>
            <person name="Daniel R."/>
        </authorList>
    </citation>
    <scope>NUCLEOTIDE SEQUENCE [LARGE SCALE GENOMIC DNA]</scope>
    <source>
        <strain evidence="4 5">DSM 1911</strain>
    </source>
</reference>
<feature type="transmembrane region" description="Helical" evidence="1">
    <location>
        <begin position="399"/>
        <end position="417"/>
    </location>
</feature>
<evidence type="ECO:0000313" key="4">
    <source>
        <dbReference type="EMBL" id="OFV70119.1"/>
    </source>
</evidence>
<feature type="transmembrane region" description="Helical" evidence="1">
    <location>
        <begin position="302"/>
        <end position="321"/>
    </location>
</feature>
<feature type="transmembrane region" description="Helical" evidence="1">
    <location>
        <begin position="250"/>
        <end position="266"/>
    </location>
</feature>
<feature type="transmembrane region" description="Helical" evidence="1">
    <location>
        <begin position="437"/>
        <end position="456"/>
    </location>
</feature>
<feature type="transmembrane region" description="Helical" evidence="1">
    <location>
        <begin position="490"/>
        <end position="507"/>
    </location>
</feature>
<dbReference type="STRING" id="52694.ACWI_23240"/>
<proteinExistence type="predicted"/>
<feature type="transmembrane region" description="Helical" evidence="1">
    <location>
        <begin position="29"/>
        <end position="48"/>
    </location>
</feature>
<gene>
    <name evidence="4" type="ORF">ACWI_23240</name>
</gene>
<feature type="transmembrane region" description="Helical" evidence="1">
    <location>
        <begin position="463"/>
        <end position="484"/>
    </location>
</feature>
<feature type="transmembrane region" description="Helical" evidence="1">
    <location>
        <begin position="173"/>
        <end position="193"/>
    </location>
</feature>
<keyword evidence="1" id="KW-0472">Membrane</keyword>
<accession>A0A1F2PFH7</accession>
<evidence type="ECO:0000259" key="3">
    <source>
        <dbReference type="Pfam" id="PF24677"/>
    </source>
</evidence>
<organism evidence="4 5">
    <name type="scientific">Acetobacterium wieringae</name>
    <dbReference type="NCBI Taxonomy" id="52694"/>
    <lineage>
        <taxon>Bacteria</taxon>
        <taxon>Bacillati</taxon>
        <taxon>Bacillota</taxon>
        <taxon>Clostridia</taxon>
        <taxon>Eubacteriales</taxon>
        <taxon>Eubacteriaceae</taxon>
        <taxon>Acetobacterium</taxon>
    </lineage>
</organism>
<evidence type="ECO:0000256" key="1">
    <source>
        <dbReference type="SAM" id="Phobius"/>
    </source>
</evidence>
<sequence length="690" mass="78606">MIENKIAIESFQSWSGIAQIIQTFDFVRLFFFMSIGIGLSILVNHYGMEKLVDRAYRYRFWISAILGIFLVFFEIHGSSILYWQNYLTNLTNISQPLIGISRAIRSDEWAVNTPMMLSQYYNHSGLFPYFSETIRGALTDTFIIYGQPVRDIAIFFRPFHWGYLLLAPAKGLSFFWIGRTIALFLVSFEFGMILTNKSKLLALIYTLMVTWSPVVQWWFAINGLVEMLVFGQLALIMITLYMNNQNYYRRSLYALVMLICAGGYILTFYPAWQVPLVYVFLALFIGVVLENRKHFVWNKKDIGIGVGLILLLSLGMIYILSKSGGTIDSVMNTVYPGGSAETGGNQGLRLFLYPGNLFFAFSRELTYANPCELAVYFDFFPLGIVLSAWVVIKQKQQDKFLIPLLLINAMMIVWCLFPWPEWLAKITLLSYSKPVRAFLAVGFINILLLIRALALFDGAFSKWFKVGSALLMSLGITLLAFKTYDGYLDLKMSMISLLLLFGSFYVILSGNKEWARKTLLVIVFGIIFIAGLFVNPVVNGLDAIYQTNLINRIQQINTTENGLWIVDSGAEIGFPVINFPLMAGAPTINSTNVYPNLERWHLLDPDGSAEEIYNRYAHISVNLINTSNETHFELKSPDLFEVNLNIMDLEKLEVTYVFSKRDLSILSNEAVSFTELADENGFKIYTVNYN</sequence>
<keyword evidence="1" id="KW-1133">Transmembrane helix</keyword>
<name>A0A1F2PFH7_9FIRM</name>
<feature type="transmembrane region" description="Helical" evidence="1">
    <location>
        <begin position="519"/>
        <end position="538"/>
    </location>
</feature>
<feature type="transmembrane region" description="Helical" evidence="1">
    <location>
        <begin position="225"/>
        <end position="243"/>
    </location>
</feature>
<comment type="caution">
    <text evidence="4">The sequence shown here is derived from an EMBL/GenBank/DDBJ whole genome shotgun (WGS) entry which is preliminary data.</text>
</comment>
<evidence type="ECO:0000259" key="2">
    <source>
        <dbReference type="Pfam" id="PF24672"/>
    </source>
</evidence>
<dbReference type="InterPro" id="IPR056074">
    <property type="entry name" value="DUF7657"/>
</dbReference>